<keyword evidence="2" id="KW-0539">Nucleus</keyword>
<evidence type="ECO:0000313" key="4">
    <source>
        <dbReference type="EnsemblMetazoa" id="SMAR013569-PA"/>
    </source>
</evidence>
<evidence type="ECO:0000256" key="2">
    <source>
        <dbReference type="ARBA" id="ARBA00023242"/>
    </source>
</evidence>
<dbReference type="EnsemblMetazoa" id="SMAR013569-RA">
    <property type="protein sequence ID" value="SMAR013569-PA"/>
    <property type="gene ID" value="SMAR013569"/>
</dbReference>
<feature type="compositionally biased region" description="Pro residues" evidence="3">
    <location>
        <begin position="1"/>
        <end position="16"/>
    </location>
</feature>
<name>T1JI88_STRMM</name>
<organism evidence="4 5">
    <name type="scientific">Strigamia maritima</name>
    <name type="common">European centipede</name>
    <name type="synonym">Geophilus maritimus</name>
    <dbReference type="NCBI Taxonomy" id="126957"/>
    <lineage>
        <taxon>Eukaryota</taxon>
        <taxon>Metazoa</taxon>
        <taxon>Ecdysozoa</taxon>
        <taxon>Arthropoda</taxon>
        <taxon>Myriapoda</taxon>
        <taxon>Chilopoda</taxon>
        <taxon>Pleurostigmophora</taxon>
        <taxon>Geophilomorpha</taxon>
        <taxon>Linotaeniidae</taxon>
        <taxon>Strigamia</taxon>
    </lineage>
</organism>
<keyword evidence="5" id="KW-1185">Reference proteome</keyword>
<evidence type="ECO:0000256" key="3">
    <source>
        <dbReference type="SAM" id="MobiDB-lite"/>
    </source>
</evidence>
<dbReference type="GO" id="GO:0045944">
    <property type="term" value="P:positive regulation of transcription by RNA polymerase II"/>
    <property type="evidence" value="ECO:0007669"/>
    <property type="project" value="TreeGrafter"/>
</dbReference>
<reference evidence="5" key="1">
    <citation type="submission" date="2011-05" db="EMBL/GenBank/DDBJ databases">
        <authorList>
            <person name="Richards S.R."/>
            <person name="Qu J."/>
            <person name="Jiang H."/>
            <person name="Jhangiani S.N."/>
            <person name="Agravi P."/>
            <person name="Goodspeed R."/>
            <person name="Gross S."/>
            <person name="Mandapat C."/>
            <person name="Jackson L."/>
            <person name="Mathew T."/>
            <person name="Pu L."/>
            <person name="Thornton R."/>
            <person name="Saada N."/>
            <person name="Wilczek-Boney K.B."/>
            <person name="Lee S."/>
            <person name="Kovar C."/>
            <person name="Wu Y."/>
            <person name="Scherer S.E."/>
            <person name="Worley K.C."/>
            <person name="Muzny D.M."/>
            <person name="Gibbs R."/>
        </authorList>
    </citation>
    <scope>NUCLEOTIDE SEQUENCE</scope>
    <source>
        <strain evidence="5">Brora</strain>
    </source>
</reference>
<feature type="compositionally biased region" description="Low complexity" evidence="3">
    <location>
        <begin position="45"/>
        <end position="69"/>
    </location>
</feature>
<dbReference type="GO" id="GO:0005634">
    <property type="term" value="C:nucleus"/>
    <property type="evidence" value="ECO:0007669"/>
    <property type="project" value="UniProtKB-SubCell"/>
</dbReference>
<feature type="compositionally biased region" description="Pro residues" evidence="3">
    <location>
        <begin position="24"/>
        <end position="44"/>
    </location>
</feature>
<dbReference type="AlphaFoldDB" id="T1JI88"/>
<dbReference type="PANTHER" id="PTHR12610">
    <property type="entry name" value="SINGLE STRANDED DNA BINDING PROTEIN"/>
    <property type="match status" value="1"/>
</dbReference>
<dbReference type="Proteomes" id="UP000014500">
    <property type="component" value="Unassembled WGS sequence"/>
</dbReference>
<protein>
    <submittedName>
        <fullName evidence="4">Uncharacterized protein</fullName>
    </submittedName>
</protein>
<dbReference type="OMA" id="QNSMEPR"/>
<dbReference type="Pfam" id="PF04503">
    <property type="entry name" value="SSDP"/>
    <property type="match status" value="1"/>
</dbReference>
<evidence type="ECO:0000256" key="1">
    <source>
        <dbReference type="ARBA" id="ARBA00004123"/>
    </source>
</evidence>
<dbReference type="STRING" id="126957.T1JI88"/>
<dbReference type="HOGENOM" id="CLU_2295142_0_0_1"/>
<accession>T1JI88</accession>
<comment type="subcellular location">
    <subcellularLocation>
        <location evidence="1">Nucleus</location>
    </subcellularLocation>
</comment>
<dbReference type="eggNOG" id="KOG4594">
    <property type="taxonomic scope" value="Eukaryota"/>
</dbReference>
<dbReference type="PANTHER" id="PTHR12610:SF12">
    <property type="entry name" value="SEQUENCE-SPECIFIC SINGLE-STRANDED DNA-BINDING PROTEIN, ISOFORM D"/>
    <property type="match status" value="1"/>
</dbReference>
<proteinExistence type="predicted"/>
<sequence length="101" mass="11008">MPPTDGMPGGPMPPGFFPNSQMRPSPPQHPVSQPSPHPQPPPPHNQMMQNQPFMSPRYPGGPRPGVRMPQMANDFNATPGTVPGQPMMPNSMDPTRQGLRH</sequence>
<dbReference type="EMBL" id="JH431978">
    <property type="status" value="NOT_ANNOTATED_CDS"/>
    <property type="molecule type" value="Genomic_DNA"/>
</dbReference>
<feature type="region of interest" description="Disordered" evidence="3">
    <location>
        <begin position="1"/>
        <end position="101"/>
    </location>
</feature>
<evidence type="ECO:0000313" key="5">
    <source>
        <dbReference type="Proteomes" id="UP000014500"/>
    </source>
</evidence>
<reference evidence="4" key="2">
    <citation type="submission" date="2015-02" db="UniProtKB">
        <authorList>
            <consortium name="EnsemblMetazoa"/>
        </authorList>
    </citation>
    <scope>IDENTIFICATION</scope>
</reference>